<evidence type="ECO:0000259" key="2">
    <source>
        <dbReference type="Pfam" id="PF20256"/>
    </source>
</evidence>
<dbReference type="Pfam" id="PF20256">
    <property type="entry name" value="MoCoBD_2"/>
    <property type="match status" value="1"/>
</dbReference>
<dbReference type="Gene3D" id="3.30.365.10">
    <property type="entry name" value="Aldehyde oxidase/xanthine dehydrogenase, molybdopterin binding domain"/>
    <property type="match status" value="4"/>
</dbReference>
<dbReference type="InterPro" id="IPR006311">
    <property type="entry name" value="TAT_signal"/>
</dbReference>
<organism evidence="3 4">
    <name type="scientific">Puniceibacterium antarcticum</name>
    <dbReference type="NCBI Taxonomy" id="1206336"/>
    <lineage>
        <taxon>Bacteria</taxon>
        <taxon>Pseudomonadati</taxon>
        <taxon>Pseudomonadota</taxon>
        <taxon>Alphaproteobacteria</taxon>
        <taxon>Rhodobacterales</taxon>
        <taxon>Paracoccaceae</taxon>
        <taxon>Puniceibacterium</taxon>
    </lineage>
</organism>
<name>A0A2G8RGQ1_9RHOB</name>
<dbReference type="OrthoDB" id="6177861at2"/>
<dbReference type="InterPro" id="IPR046867">
    <property type="entry name" value="AldOxase/xan_DH_MoCoBD2"/>
</dbReference>
<keyword evidence="4" id="KW-1185">Reference proteome</keyword>
<dbReference type="SUPFAM" id="SSF54665">
    <property type="entry name" value="CO dehydrogenase molybdoprotein N-domain-like"/>
    <property type="match status" value="1"/>
</dbReference>
<dbReference type="EMBL" id="AWWI01000060">
    <property type="protein sequence ID" value="PIL20673.1"/>
    <property type="molecule type" value="Genomic_DNA"/>
</dbReference>
<dbReference type="InterPro" id="IPR037165">
    <property type="entry name" value="AldOxase/xan_DH_Mopterin-bd_sf"/>
</dbReference>
<sequence length="942" mass="99533">MTSQSPVGGARFTRRKFLKATGGAVACTVMSIPGLGRAARPGAADIGTNASSVPGVASQRIDGMAKVMGEKVYARDFNARDMPGWPQQQWHAMYLRALTTEQAFEGLDLGTLAPQARPTRVVLGNELSGTLRAPKLLFNRDLMLQERIAQERARAPRAKSEGSVGSFDLPSDMTFDLIVLPGNVPNYLGQAVALLLFDNLAGFRAAKLAIEFNDAAYQVYGSGKEDGPPLGSAFSPQTTYVKYGDDFSYAKADPDTYMDQVPAYQDKIRTTLASDPALIRQPFQTDMQAMDPMFMEPEAGLVWIETDTGTMNIVLGTQSPDGDISNILSMYDSADAPIHLKAVNLTSCYPGGGFGGRDGSPFSLMLALAGTYSNGSPVRLAYDRFEQFRVGLKRHGAKLSGELAADSNMKLQAVQMTLTFDGGGERNLSPYVASLGALCAGGSYAIPMADIYAEALHTENVTGGSQRGFGGPQAFFAFETALDDLAAARGWDPAELRAANLLEEGGTTVVGGPVEQSLRLGEMLKFAQRQPLWNDRDAIRQDYAARGLIYGTGIAISLQAYGTSGDGMVASVLLERDGSLTVQSDAVDMGNGSATTLGVTIGPILGANAARVDMGCYTLFDQTGLTTQDPDGVRWANPNWTAKSVGSSSACLTGLHQVHTVQQTANALFQGSILAAAAQIWGVASLPPSDVVWRDGTLGRRSVGGGELSLQTLADEIYASGLPNGALGHAYFQNSWAAADFPTPGGLLPLQLDGLSFYQPSGGNPVQVPRQGTVGPDKASSRYARYVWAPCINVVGLTVNTSTGAVQIENVLSVLNAGHIHVPQLVSGQSQGGVAMAISYTLLEDMPTGMAGPADGMWNLNRYHVARAQDVPVLDGYEPGQRGQQLFTLEPSQGSAPVGRGIAEAVMCSIPPAISNALRDATGKRFTSLPITPAKILEGLGQ</sequence>
<dbReference type="PROSITE" id="PS51318">
    <property type="entry name" value="TAT"/>
    <property type="match status" value="1"/>
</dbReference>
<protein>
    <submittedName>
        <fullName evidence="3">Uncharacterized protein</fullName>
    </submittedName>
</protein>
<feature type="domain" description="Aldehyde oxidase/xanthine dehydrogenase second molybdopterin binding" evidence="2">
    <location>
        <begin position="532"/>
        <end position="872"/>
    </location>
</feature>
<gene>
    <name evidence="3" type="ORF">P775_09095</name>
</gene>
<dbReference type="PANTHER" id="PTHR11908">
    <property type="entry name" value="XANTHINE DEHYDROGENASE"/>
    <property type="match status" value="1"/>
</dbReference>
<feature type="domain" description="Aldehyde oxidase/xanthine dehydrogenase first molybdopterin binding" evidence="1">
    <location>
        <begin position="285"/>
        <end position="501"/>
    </location>
</feature>
<dbReference type="PANTHER" id="PTHR11908:SF123">
    <property type="entry name" value="ALDEHYDE OXIDOREDUCTASE MOLYBDENUM-BINDING SUBUNIT PAOC"/>
    <property type="match status" value="1"/>
</dbReference>
<dbReference type="AlphaFoldDB" id="A0A2G8RGQ1"/>
<dbReference type="SUPFAM" id="SSF56003">
    <property type="entry name" value="Molybdenum cofactor-binding domain"/>
    <property type="match status" value="1"/>
</dbReference>
<dbReference type="Pfam" id="PF02738">
    <property type="entry name" value="MoCoBD_1"/>
    <property type="match status" value="1"/>
</dbReference>
<dbReference type="RefSeq" id="WP_099910609.1">
    <property type="nucleotide sequence ID" value="NZ_AWWI01000060.1"/>
</dbReference>
<evidence type="ECO:0000313" key="4">
    <source>
        <dbReference type="Proteomes" id="UP000231259"/>
    </source>
</evidence>
<accession>A0A2G8RGQ1</accession>
<reference evidence="3 4" key="1">
    <citation type="submission" date="2013-09" db="EMBL/GenBank/DDBJ databases">
        <title>Genome sequencing of Phaeobacter antarcticus sp. nov. SM1211.</title>
        <authorList>
            <person name="Zhang X.-Y."/>
            <person name="Liu C."/>
            <person name="Chen X.-L."/>
            <person name="Xie B.-B."/>
            <person name="Qin Q.-L."/>
            <person name="Rong J.-C."/>
            <person name="Zhang Y.-Z."/>
        </authorList>
    </citation>
    <scope>NUCLEOTIDE SEQUENCE [LARGE SCALE GENOMIC DNA]</scope>
    <source>
        <strain evidence="3 4">SM1211</strain>
    </source>
</reference>
<dbReference type="InterPro" id="IPR036856">
    <property type="entry name" value="Ald_Oxase/Xan_DH_a/b_sf"/>
</dbReference>
<comment type="caution">
    <text evidence="3">The sequence shown here is derived from an EMBL/GenBank/DDBJ whole genome shotgun (WGS) entry which is preliminary data.</text>
</comment>
<dbReference type="InterPro" id="IPR008274">
    <property type="entry name" value="AldOxase/xan_DH_MoCoBD1"/>
</dbReference>
<dbReference type="Proteomes" id="UP000231259">
    <property type="component" value="Unassembled WGS sequence"/>
</dbReference>
<dbReference type="GO" id="GO:0005506">
    <property type="term" value="F:iron ion binding"/>
    <property type="evidence" value="ECO:0007669"/>
    <property type="project" value="InterPro"/>
</dbReference>
<dbReference type="InterPro" id="IPR016208">
    <property type="entry name" value="Ald_Oxase/xanthine_DH-like"/>
</dbReference>
<evidence type="ECO:0000313" key="3">
    <source>
        <dbReference type="EMBL" id="PIL20673.1"/>
    </source>
</evidence>
<proteinExistence type="predicted"/>
<evidence type="ECO:0000259" key="1">
    <source>
        <dbReference type="Pfam" id="PF02738"/>
    </source>
</evidence>
<dbReference type="GO" id="GO:0016491">
    <property type="term" value="F:oxidoreductase activity"/>
    <property type="evidence" value="ECO:0007669"/>
    <property type="project" value="InterPro"/>
</dbReference>